<keyword evidence="4" id="KW-1185">Reference proteome</keyword>
<dbReference type="GO" id="GO:0008757">
    <property type="term" value="F:S-adenosylmethionine-dependent methyltransferase activity"/>
    <property type="evidence" value="ECO:0007669"/>
    <property type="project" value="InterPro"/>
</dbReference>
<keyword evidence="1" id="KW-0808">Transferase</keyword>
<organism evidence="3 4">
    <name type="scientific">Aeromicrobium marinum DSM 15272</name>
    <dbReference type="NCBI Taxonomy" id="585531"/>
    <lineage>
        <taxon>Bacteria</taxon>
        <taxon>Bacillati</taxon>
        <taxon>Actinomycetota</taxon>
        <taxon>Actinomycetes</taxon>
        <taxon>Propionibacteriales</taxon>
        <taxon>Nocardioidaceae</taxon>
        <taxon>Aeromicrobium</taxon>
    </lineage>
</organism>
<comment type="caution">
    <text evidence="3">The sequence shown here is derived from an EMBL/GenBank/DDBJ whole genome shotgun (WGS) entry which is preliminary data.</text>
</comment>
<sequence>MNDDLVGYDPAPHYDRITAAWQLLLGDELHYGVFDSGDEPLPVATRALTARMIDGGRLADPAPHGGPLRVLDVGCGSGAPACELATDHGVEVVGITTSAVGVATARARAADLGLSGVSFEQRDGTDNGFDDAQFDRAWVLESSHLMRDKDALVSECARVLRPGGRLVLCDLVRWREIGFAEVRERRVDFAVLRDAFGDAHFRTLDDYAALAESHGLVVDRVDDLTALTLPTFDRWRANADLHHDAVVELIGTEGHTAFVRSCDILEQFWRDGTFGYGLISATRPT</sequence>
<dbReference type="SUPFAM" id="SSF53335">
    <property type="entry name" value="S-adenosyl-L-methionine-dependent methyltransferases"/>
    <property type="match status" value="1"/>
</dbReference>
<feature type="domain" description="Methyltransferase type 11" evidence="2">
    <location>
        <begin position="71"/>
        <end position="168"/>
    </location>
</feature>
<protein>
    <submittedName>
        <fullName evidence="3">Methyltransferase domain protein</fullName>
    </submittedName>
</protein>
<evidence type="ECO:0000259" key="2">
    <source>
        <dbReference type="Pfam" id="PF08241"/>
    </source>
</evidence>
<accession>E2SFG1</accession>
<dbReference type="Pfam" id="PF08241">
    <property type="entry name" value="Methyltransf_11"/>
    <property type="match status" value="1"/>
</dbReference>
<proteinExistence type="predicted"/>
<dbReference type="Proteomes" id="UP000003111">
    <property type="component" value="Unassembled WGS sequence"/>
</dbReference>
<dbReference type="GO" id="GO:0032259">
    <property type="term" value="P:methylation"/>
    <property type="evidence" value="ECO:0007669"/>
    <property type="project" value="UniProtKB-KW"/>
</dbReference>
<dbReference type="CDD" id="cd02440">
    <property type="entry name" value="AdoMet_MTases"/>
    <property type="match status" value="1"/>
</dbReference>
<dbReference type="OrthoDB" id="9805171at2"/>
<dbReference type="InterPro" id="IPR050447">
    <property type="entry name" value="Erg6_SMT_methyltransf"/>
</dbReference>
<dbReference type="InterPro" id="IPR029063">
    <property type="entry name" value="SAM-dependent_MTases_sf"/>
</dbReference>
<dbReference type="InterPro" id="IPR013216">
    <property type="entry name" value="Methyltransf_11"/>
</dbReference>
<evidence type="ECO:0000256" key="1">
    <source>
        <dbReference type="ARBA" id="ARBA00022679"/>
    </source>
</evidence>
<dbReference type="PANTHER" id="PTHR44068:SF11">
    <property type="entry name" value="GERANYL DIPHOSPHATE 2-C-METHYLTRANSFERASE"/>
    <property type="match status" value="1"/>
</dbReference>
<evidence type="ECO:0000313" key="4">
    <source>
        <dbReference type="Proteomes" id="UP000003111"/>
    </source>
</evidence>
<dbReference type="HOGENOM" id="CLU_039068_6_0_11"/>
<dbReference type="RefSeq" id="WP_007079425.1">
    <property type="nucleotide sequence ID" value="NZ_CM001024.1"/>
</dbReference>
<evidence type="ECO:0000313" key="3">
    <source>
        <dbReference type="EMBL" id="EFQ82062.1"/>
    </source>
</evidence>
<dbReference type="eggNOG" id="COG2230">
    <property type="taxonomic scope" value="Bacteria"/>
</dbReference>
<name>E2SFG1_9ACTN</name>
<dbReference type="AlphaFoldDB" id="E2SFG1"/>
<dbReference type="PANTHER" id="PTHR44068">
    <property type="entry name" value="ZGC:194242"/>
    <property type="match status" value="1"/>
</dbReference>
<dbReference type="EMBL" id="ACLF03000012">
    <property type="protein sequence ID" value="EFQ82062.1"/>
    <property type="molecule type" value="Genomic_DNA"/>
</dbReference>
<dbReference type="Gene3D" id="3.40.50.150">
    <property type="entry name" value="Vaccinia Virus protein VP39"/>
    <property type="match status" value="1"/>
</dbReference>
<gene>
    <name evidence="3" type="ORF">HMPREF0063_12770</name>
</gene>
<dbReference type="STRING" id="585531.HMPREF0063_12770"/>
<reference evidence="3" key="1">
    <citation type="submission" date="2010-08" db="EMBL/GenBank/DDBJ databases">
        <authorList>
            <person name="Muzny D."/>
            <person name="Qin X."/>
            <person name="Buhay C."/>
            <person name="Dugan-Rocha S."/>
            <person name="Ding Y."/>
            <person name="Chen G."/>
            <person name="Hawes A."/>
            <person name="Holder M."/>
            <person name="Jhangiani S."/>
            <person name="Johnson A."/>
            <person name="Khan Z."/>
            <person name="Li Z."/>
            <person name="Liu W."/>
            <person name="Liu X."/>
            <person name="Perez L."/>
            <person name="Shen H."/>
            <person name="Wang Q."/>
            <person name="Watt J."/>
            <person name="Xi L."/>
            <person name="Xin Y."/>
            <person name="Zhou J."/>
            <person name="Deng J."/>
            <person name="Jiang H."/>
            <person name="Liu Y."/>
            <person name="Qu J."/>
            <person name="Song X.-Z."/>
            <person name="Zhang L."/>
            <person name="Villasana D."/>
            <person name="Johnson A."/>
            <person name="Liu J."/>
            <person name="Liyanage D."/>
            <person name="Lorensuhewa L."/>
            <person name="Robinson T."/>
            <person name="Song A."/>
            <person name="Song B.-B."/>
            <person name="Dinh H."/>
            <person name="Thornton R."/>
            <person name="Coyle M."/>
            <person name="Francisco L."/>
            <person name="Jackson L."/>
            <person name="Javaid M."/>
            <person name="Korchina V."/>
            <person name="Kovar C."/>
            <person name="Mata R."/>
            <person name="Mathew T."/>
            <person name="Ngo R."/>
            <person name="Nguyen L."/>
            <person name="Nguyen N."/>
            <person name="Okwuonu G."/>
            <person name="Ongeri F."/>
            <person name="Pham C."/>
            <person name="Simmons D."/>
            <person name="Wilczek-Boney K."/>
            <person name="Hale W."/>
            <person name="Jakkamsetti A."/>
            <person name="Pham P."/>
            <person name="Ruth R."/>
            <person name="San Lucas F."/>
            <person name="Warren J."/>
            <person name="Zhang J."/>
            <person name="Zhao Z."/>
            <person name="Zhou C."/>
            <person name="Zhu D."/>
            <person name="Lee S."/>
            <person name="Bess C."/>
            <person name="Blankenburg K."/>
            <person name="Forbes L."/>
            <person name="Fu Q."/>
            <person name="Gubbala S."/>
            <person name="Hirani K."/>
            <person name="Jayaseelan J.C."/>
            <person name="Lara F."/>
            <person name="Munidasa M."/>
            <person name="Palculict T."/>
            <person name="Patil S."/>
            <person name="Pu L.-L."/>
            <person name="Saada N."/>
            <person name="Tang L."/>
            <person name="Weissenberger G."/>
            <person name="Zhu Y."/>
            <person name="Hemphill L."/>
            <person name="Shang Y."/>
            <person name="Youmans B."/>
            <person name="Ayvaz T."/>
            <person name="Ross M."/>
            <person name="Santibanez J."/>
            <person name="Aqrawi P."/>
            <person name="Gross S."/>
            <person name="Joshi V."/>
            <person name="Fowler G."/>
            <person name="Nazareth L."/>
            <person name="Reid J."/>
            <person name="Worley K."/>
            <person name="Petrosino J."/>
            <person name="Highlander S."/>
            <person name="Gibbs R."/>
        </authorList>
    </citation>
    <scope>NUCLEOTIDE SEQUENCE [LARGE SCALE GENOMIC DNA]</scope>
    <source>
        <strain evidence="3">DSM 15272</strain>
    </source>
</reference>
<keyword evidence="3" id="KW-0489">Methyltransferase</keyword>